<dbReference type="InterPro" id="IPR016181">
    <property type="entry name" value="Acyl_CoA_acyltransferase"/>
</dbReference>
<dbReference type="AlphaFoldDB" id="A0A2N8KVS6"/>
<dbReference type="OrthoDB" id="9783696at2"/>
<dbReference type="InterPro" id="IPR054597">
    <property type="entry name" value="FeeM_cat"/>
</dbReference>
<organism evidence="2 3">
    <name type="scientific">Kinneretia aquatilis</name>
    <dbReference type="NCBI Taxonomy" id="2070761"/>
    <lineage>
        <taxon>Bacteria</taxon>
        <taxon>Pseudomonadati</taxon>
        <taxon>Pseudomonadota</taxon>
        <taxon>Betaproteobacteria</taxon>
        <taxon>Burkholderiales</taxon>
        <taxon>Sphaerotilaceae</taxon>
        <taxon>Roseateles</taxon>
    </lineage>
</organism>
<protein>
    <recommendedName>
        <fullName evidence="1">N-acyl amino acid synthase FeeM catalytic core domain-containing protein</fullName>
    </recommendedName>
</protein>
<evidence type="ECO:0000313" key="2">
    <source>
        <dbReference type="EMBL" id="PND37540.1"/>
    </source>
</evidence>
<dbReference type="Pfam" id="PF21926">
    <property type="entry name" value="FeeM"/>
    <property type="match status" value="1"/>
</dbReference>
<name>A0A2N8KVS6_9BURK</name>
<accession>A0A2N8KVS6</accession>
<dbReference type="SUPFAM" id="SSF55729">
    <property type="entry name" value="Acyl-CoA N-acyltransferases (Nat)"/>
    <property type="match status" value="1"/>
</dbReference>
<gene>
    <name evidence="2" type="ORF">C1O66_08380</name>
</gene>
<dbReference type="Proteomes" id="UP000235916">
    <property type="component" value="Unassembled WGS sequence"/>
</dbReference>
<dbReference type="Gene3D" id="3.40.630.30">
    <property type="match status" value="1"/>
</dbReference>
<comment type="caution">
    <text evidence="2">The sequence shown here is derived from an EMBL/GenBank/DDBJ whole genome shotgun (WGS) entry which is preliminary data.</text>
</comment>
<keyword evidence="3" id="KW-1185">Reference proteome</keyword>
<feature type="domain" description="N-acyl amino acid synthase FeeM catalytic core" evidence="1">
    <location>
        <begin position="32"/>
        <end position="183"/>
    </location>
</feature>
<dbReference type="RefSeq" id="WP_102767458.1">
    <property type="nucleotide sequence ID" value="NZ_CP124551.1"/>
</dbReference>
<sequence length="226" mass="24864">MTAIETCTDLSPAWAGALRLDTVRHDSSRLSACSLVARRYAERGYLCQDLSTHSEGGATICSAFQGVSTVGTIAVRLDSAEVGLAADRVFPEELAALRASGANLCEFGRLALDHQVSDNKQLLAHLFHLAYLHAHRLAACDLLVIEVNPRHVPFYKRMLGFEARSEARLNPRVQAPAVLMSLDLLHAREQIARLGGQPERVVETRSLYPCFYGEAEEAALLRKLRN</sequence>
<evidence type="ECO:0000313" key="3">
    <source>
        <dbReference type="Proteomes" id="UP000235916"/>
    </source>
</evidence>
<proteinExistence type="predicted"/>
<reference evidence="2 3" key="1">
    <citation type="submission" date="2018-01" db="EMBL/GenBank/DDBJ databases">
        <title>Draft genome sequence of Paucibacter aquatile CR182 isolated from freshwater of the Nakdong River.</title>
        <authorList>
            <person name="Choi A."/>
            <person name="Chung E.J."/>
        </authorList>
    </citation>
    <scope>NUCLEOTIDE SEQUENCE [LARGE SCALE GENOMIC DNA]</scope>
    <source>
        <strain evidence="2 3">CR182</strain>
    </source>
</reference>
<evidence type="ECO:0000259" key="1">
    <source>
        <dbReference type="Pfam" id="PF21926"/>
    </source>
</evidence>
<dbReference type="EMBL" id="POSP01000003">
    <property type="protein sequence ID" value="PND37540.1"/>
    <property type="molecule type" value="Genomic_DNA"/>
</dbReference>